<dbReference type="EMBL" id="CP111025">
    <property type="protein sequence ID" value="WAR25771.1"/>
    <property type="molecule type" value="Genomic_DNA"/>
</dbReference>
<organism evidence="1 2">
    <name type="scientific">Mya arenaria</name>
    <name type="common">Soft-shell clam</name>
    <dbReference type="NCBI Taxonomy" id="6604"/>
    <lineage>
        <taxon>Eukaryota</taxon>
        <taxon>Metazoa</taxon>
        <taxon>Spiralia</taxon>
        <taxon>Lophotrochozoa</taxon>
        <taxon>Mollusca</taxon>
        <taxon>Bivalvia</taxon>
        <taxon>Autobranchia</taxon>
        <taxon>Heteroconchia</taxon>
        <taxon>Euheterodonta</taxon>
        <taxon>Imparidentia</taxon>
        <taxon>Neoheterodontei</taxon>
        <taxon>Myida</taxon>
        <taxon>Myoidea</taxon>
        <taxon>Myidae</taxon>
        <taxon>Mya</taxon>
    </lineage>
</organism>
<reference evidence="1" key="1">
    <citation type="submission" date="2022-11" db="EMBL/GenBank/DDBJ databases">
        <title>Centuries of genome instability and evolution in soft-shell clam transmissible cancer (bioRxiv).</title>
        <authorList>
            <person name="Hart S.F.M."/>
            <person name="Yonemitsu M.A."/>
            <person name="Giersch R.M."/>
            <person name="Beal B.F."/>
            <person name="Arriagada G."/>
            <person name="Davis B.W."/>
            <person name="Ostrander E.A."/>
            <person name="Goff S.P."/>
            <person name="Metzger M.J."/>
        </authorList>
    </citation>
    <scope>NUCLEOTIDE SEQUENCE</scope>
    <source>
        <strain evidence="1">MELC-2E11</strain>
        <tissue evidence="1">Siphon/mantle</tissue>
    </source>
</reference>
<sequence length="106" mass="11781">YKRQQFTTSHEGTTRLDAQIGCAVDGGTIVTDENYWQAKYSPLVKVRKELCGQTYVDYYGSFSFTKSGKNECNWTISVASHVSVNVSVVMGTSLESCRNHNLSAKT</sequence>
<feature type="non-terminal residue" evidence="1">
    <location>
        <position position="1"/>
    </location>
</feature>
<gene>
    <name evidence="1" type="ORF">MAR_011475</name>
</gene>
<protein>
    <submittedName>
        <fullName evidence="1">Uncharacterized protein</fullName>
    </submittedName>
</protein>
<evidence type="ECO:0000313" key="1">
    <source>
        <dbReference type="EMBL" id="WAR25771.1"/>
    </source>
</evidence>
<proteinExistence type="predicted"/>
<dbReference type="Proteomes" id="UP001164746">
    <property type="component" value="Chromosome 14"/>
</dbReference>
<keyword evidence="2" id="KW-1185">Reference proteome</keyword>
<accession>A0ABY7FY60</accession>
<name>A0ABY7FY60_MYAAR</name>
<evidence type="ECO:0000313" key="2">
    <source>
        <dbReference type="Proteomes" id="UP001164746"/>
    </source>
</evidence>